<dbReference type="GO" id="GO:0030163">
    <property type="term" value="P:protein catabolic process"/>
    <property type="evidence" value="ECO:0007669"/>
    <property type="project" value="InterPro"/>
</dbReference>
<dbReference type="PANTHER" id="PTHR30098">
    <property type="entry name" value="LEUCYL/PHENYLALANYL-TRNA--PROTEIN TRANSFERASE"/>
    <property type="match status" value="1"/>
</dbReference>
<keyword evidence="5" id="KW-1185">Reference proteome</keyword>
<evidence type="ECO:0000256" key="1">
    <source>
        <dbReference type="ARBA" id="ARBA00022490"/>
    </source>
</evidence>
<keyword evidence="1" id="KW-0963">Cytoplasm</keyword>
<sequence>MLGAARVVARVVDPGPIAIWLMRGARNPAEASARVLPEIDALIPPEPANVVANYLRGGVLLGLPGRQDVRFHYRWDPERGVIDEQSKRIPKRIRTIERRLGFDVRYDHDFEAVLEATRREDTWITDEIKAAYLRLHELGFASSIAVYQGDELVGGLWGIEVGSSFGLLSVFHRVDHAGSMALIAMVNQVGDGLRWQLVDVGLVRPSFERFGAHAVPVDEFVGRVLAGLASDGPEHSRSVTGS</sequence>
<organism evidence="4 5">
    <name type="scientific">Actinomycetospora cinnamomea</name>
    <dbReference type="NCBI Taxonomy" id="663609"/>
    <lineage>
        <taxon>Bacteria</taxon>
        <taxon>Bacillati</taxon>
        <taxon>Actinomycetota</taxon>
        <taxon>Actinomycetes</taxon>
        <taxon>Pseudonocardiales</taxon>
        <taxon>Pseudonocardiaceae</taxon>
        <taxon>Actinomycetospora</taxon>
    </lineage>
</organism>
<dbReference type="Proteomes" id="UP000245639">
    <property type="component" value="Unassembled WGS sequence"/>
</dbReference>
<dbReference type="GO" id="GO:0008914">
    <property type="term" value="F:leucyl-tRNA--protein transferase activity"/>
    <property type="evidence" value="ECO:0007669"/>
    <property type="project" value="InterPro"/>
</dbReference>
<protein>
    <submittedName>
        <fullName evidence="4">Leucyl/phenylalanyl-tRNA--protein transferase</fullName>
    </submittedName>
</protein>
<dbReference type="InterPro" id="IPR042203">
    <property type="entry name" value="Leu/Phe-tRNA_Trfase_C"/>
</dbReference>
<dbReference type="Pfam" id="PF03588">
    <property type="entry name" value="Leu_Phe_trans"/>
    <property type="match status" value="1"/>
</dbReference>
<comment type="caution">
    <text evidence="4">The sequence shown here is derived from an EMBL/GenBank/DDBJ whole genome shotgun (WGS) entry which is preliminary data.</text>
</comment>
<name>A0A2U1FRV6_9PSEU</name>
<evidence type="ECO:0000256" key="2">
    <source>
        <dbReference type="ARBA" id="ARBA00022679"/>
    </source>
</evidence>
<dbReference type="InterPro" id="IPR016181">
    <property type="entry name" value="Acyl_CoA_acyltransferase"/>
</dbReference>
<reference evidence="4 5" key="1">
    <citation type="submission" date="2018-04" db="EMBL/GenBank/DDBJ databases">
        <title>Genomic Encyclopedia of Type Strains, Phase IV (KMG-IV): sequencing the most valuable type-strain genomes for metagenomic binning, comparative biology and taxonomic classification.</title>
        <authorList>
            <person name="Goeker M."/>
        </authorList>
    </citation>
    <scope>NUCLEOTIDE SEQUENCE [LARGE SCALE GENOMIC DNA]</scope>
    <source>
        <strain evidence="4 5">DSM 45771</strain>
    </source>
</reference>
<evidence type="ECO:0000313" key="4">
    <source>
        <dbReference type="EMBL" id="PVZ14905.1"/>
    </source>
</evidence>
<dbReference type="AlphaFoldDB" id="A0A2U1FRV6"/>
<evidence type="ECO:0000313" key="5">
    <source>
        <dbReference type="Proteomes" id="UP000245639"/>
    </source>
</evidence>
<keyword evidence="2 4" id="KW-0808">Transferase</keyword>
<gene>
    <name evidence="4" type="ORF">C8D89_101773</name>
</gene>
<dbReference type="InterPro" id="IPR004616">
    <property type="entry name" value="Leu/Phe-tRNA_Trfase"/>
</dbReference>
<dbReference type="Gene3D" id="3.40.630.70">
    <property type="entry name" value="Leucyl/phenylalanyl-tRNA-protein transferase, C-terminal domain"/>
    <property type="match status" value="1"/>
</dbReference>
<dbReference type="EMBL" id="QEKW01000001">
    <property type="protein sequence ID" value="PVZ14905.1"/>
    <property type="molecule type" value="Genomic_DNA"/>
</dbReference>
<dbReference type="PANTHER" id="PTHR30098:SF2">
    <property type="entry name" value="LEUCYL_PHENYLALANYL-TRNA--PROTEIN TRANSFERASE"/>
    <property type="match status" value="1"/>
</dbReference>
<dbReference type="SUPFAM" id="SSF55729">
    <property type="entry name" value="Acyl-CoA N-acyltransferases (Nat)"/>
    <property type="match status" value="1"/>
</dbReference>
<dbReference type="GO" id="GO:0005737">
    <property type="term" value="C:cytoplasm"/>
    <property type="evidence" value="ECO:0007669"/>
    <property type="project" value="TreeGrafter"/>
</dbReference>
<proteinExistence type="predicted"/>
<evidence type="ECO:0000256" key="3">
    <source>
        <dbReference type="ARBA" id="ARBA00023315"/>
    </source>
</evidence>
<keyword evidence="3" id="KW-0012">Acyltransferase</keyword>
<accession>A0A2U1FRV6</accession>